<name>A0ACB5TUP3_CANBO</name>
<protein>
    <submittedName>
        <fullName evidence="1">Unnamed protein product</fullName>
    </submittedName>
</protein>
<evidence type="ECO:0000313" key="1">
    <source>
        <dbReference type="EMBL" id="GME95076.1"/>
    </source>
</evidence>
<reference evidence="1" key="1">
    <citation type="submission" date="2023-04" db="EMBL/GenBank/DDBJ databases">
        <title>Candida boidinii NBRC 1967.</title>
        <authorList>
            <person name="Ichikawa N."/>
            <person name="Sato H."/>
            <person name="Tonouchi N."/>
        </authorList>
    </citation>
    <scope>NUCLEOTIDE SEQUENCE</scope>
    <source>
        <strain evidence="1">NBRC 1967</strain>
    </source>
</reference>
<keyword evidence="2" id="KW-1185">Reference proteome</keyword>
<comment type="caution">
    <text evidence="1">The sequence shown here is derived from an EMBL/GenBank/DDBJ whole genome shotgun (WGS) entry which is preliminary data.</text>
</comment>
<accession>A0ACB5TUP3</accession>
<organism evidence="1 2">
    <name type="scientific">Candida boidinii</name>
    <name type="common">Yeast</name>
    <dbReference type="NCBI Taxonomy" id="5477"/>
    <lineage>
        <taxon>Eukaryota</taxon>
        <taxon>Fungi</taxon>
        <taxon>Dikarya</taxon>
        <taxon>Ascomycota</taxon>
        <taxon>Saccharomycotina</taxon>
        <taxon>Pichiomycetes</taxon>
        <taxon>Pichiales</taxon>
        <taxon>Pichiaceae</taxon>
        <taxon>Ogataea</taxon>
        <taxon>Ogataea/Candida clade</taxon>
    </lineage>
</organism>
<dbReference type="EMBL" id="BSXV01002178">
    <property type="protein sequence ID" value="GME95076.1"/>
    <property type="molecule type" value="Genomic_DNA"/>
</dbReference>
<evidence type="ECO:0000313" key="2">
    <source>
        <dbReference type="Proteomes" id="UP001165101"/>
    </source>
</evidence>
<proteinExistence type="predicted"/>
<dbReference type="Proteomes" id="UP001165101">
    <property type="component" value="Unassembled WGS sequence"/>
</dbReference>
<sequence>MYSNDPYNQSGRLQYHRFQPAGPPYQQYATYVTYQTHPNGSVAMIPPSPTTPFDMQYGKSMLPRQLLNGSPLVGSPVTPFGGNGHPHNSHNSHNSHNNNQNGSHHMYYYSNHGSTSSSNINSNSHSNTNSSRSSGSYGNSKDNSRNVNSNTSRSSKSNRSMNKKDDDEDEDDDDEIIKDTHELLLENELDNSKVEPCDSIHRTDSNISLSILNNSSKTTDVTKKLYKVLEAQQLINENEQGINDDQNHSPLSDVKNSESNDNSEPSNMKDQDDNSNDDNIFNKRNGKLNSNNEGSGNNSNSNENNEKTINNNNNNRSFSSDEKIDQQAVTHVKQIGTRSIKIENLIGSVTIKDLLDILQFGPIEHCKSEIIKLPKDKSILQSKAEDNITAEPKESQDTADNEITGKENDITNNDNDDDNDDTASISSEGIHENDLISITVAFISSKTASKCFAAIGSNIENYARVLDSPLLSVKPIKSSPILPIIQQSIENDGATRAVCVSNIPAEMSQEEVIMVFHQFGNIETFNFHSKKGMALIYFTSISSAIKAVEQLQILDSPLSNCKVFYSTDRNQNSSNPPNTSSQKRLFSNNDISISDGLSNSIPNSNGLYSLPSTSVSSPQNQNATIFQSYNSNSSTIAPPMTPIAVQQHHHQSNSQKYAYSALNSPSSNNFFSFQPPTHEMTYMKPYSNVIYSNTSLPDLAPMNLNHSNHSKQHLQNGYRNSNIGNRTVFLGSLHPDTTAEEVCNNVRGGMLEKIRIFPERNICFITFIDPSAAAQFFATYTTEPITIHGRRIKLGWGDHSGPLNDKVAQAVEEGGSRNVYIGVITDDGDEDAEDNENDDNLTEEQLKEKAKLLKEKRLLQELEITERVPDITTLRRDFLVFGEVEQINFFKDGLCAFVNFYSIHSAIKAVNAFNGDDSSEVNASFNNLYKIYKISFGKDRCET</sequence>
<gene>
    <name evidence="1" type="ORF">Cboi01_000376300</name>
</gene>